<proteinExistence type="predicted"/>
<evidence type="ECO:0000259" key="1">
    <source>
        <dbReference type="PROSITE" id="PS50181"/>
    </source>
</evidence>
<dbReference type="AlphaFoldDB" id="A0A218WKG7"/>
<dbReference type="Pfam" id="PF07734">
    <property type="entry name" value="FBA_1"/>
    <property type="match status" value="1"/>
</dbReference>
<dbReference type="InterPro" id="IPR001810">
    <property type="entry name" value="F-box_dom"/>
</dbReference>
<organism evidence="2 4">
    <name type="scientific">Punica granatum</name>
    <name type="common">Pomegranate</name>
    <dbReference type="NCBI Taxonomy" id="22663"/>
    <lineage>
        <taxon>Eukaryota</taxon>
        <taxon>Viridiplantae</taxon>
        <taxon>Streptophyta</taxon>
        <taxon>Embryophyta</taxon>
        <taxon>Tracheophyta</taxon>
        <taxon>Spermatophyta</taxon>
        <taxon>Magnoliopsida</taxon>
        <taxon>eudicotyledons</taxon>
        <taxon>Gunneridae</taxon>
        <taxon>Pentapetalae</taxon>
        <taxon>rosids</taxon>
        <taxon>malvids</taxon>
        <taxon>Myrtales</taxon>
        <taxon>Lythraceae</taxon>
        <taxon>Punica</taxon>
    </lineage>
</organism>
<reference evidence="2" key="2">
    <citation type="submission" date="2017-06" db="EMBL/GenBank/DDBJ databases">
        <title>The pomegranate genome and the genomics of punicalagin biosynthesis.</title>
        <authorList>
            <person name="Xu C."/>
        </authorList>
    </citation>
    <scope>NUCLEOTIDE SEQUENCE [LARGE SCALE GENOMIC DNA]</scope>
    <source>
        <tissue evidence="2">Fresh leaf</tissue>
    </source>
</reference>
<evidence type="ECO:0000313" key="4">
    <source>
        <dbReference type="Proteomes" id="UP000197138"/>
    </source>
</evidence>
<gene>
    <name evidence="2" type="ORF">CDL15_Pgr001441</name>
    <name evidence="3" type="ORF">CRG98_016704</name>
</gene>
<dbReference type="PROSITE" id="PS50181">
    <property type="entry name" value="FBOX"/>
    <property type="match status" value="1"/>
</dbReference>
<dbReference type="InterPro" id="IPR036047">
    <property type="entry name" value="F-box-like_dom_sf"/>
</dbReference>
<dbReference type="PANTHER" id="PTHR31672">
    <property type="entry name" value="BNACNNG10540D PROTEIN"/>
    <property type="match status" value="1"/>
</dbReference>
<evidence type="ECO:0000313" key="5">
    <source>
        <dbReference type="Proteomes" id="UP000233551"/>
    </source>
</evidence>
<reference evidence="4" key="1">
    <citation type="journal article" date="2017" name="Plant J.">
        <title>The pomegranate (Punica granatum L.) genome and the genomics of punicalagin biosynthesis.</title>
        <authorList>
            <person name="Qin G."/>
            <person name="Xu C."/>
            <person name="Ming R."/>
            <person name="Tang H."/>
            <person name="Guyot R."/>
            <person name="Kramer E.M."/>
            <person name="Hu Y."/>
            <person name="Yi X."/>
            <person name="Qi Y."/>
            <person name="Xu X."/>
            <person name="Gao Z."/>
            <person name="Pan H."/>
            <person name="Jian J."/>
            <person name="Tian Y."/>
            <person name="Yue Z."/>
            <person name="Xu Y."/>
        </authorList>
    </citation>
    <scope>NUCLEOTIDE SEQUENCE [LARGE SCALE GENOMIC DNA]</scope>
    <source>
        <strain evidence="4">cv. Dabenzi</strain>
    </source>
</reference>
<dbReference type="STRING" id="22663.A0A218WKG7"/>
<keyword evidence="5" id="KW-1185">Reference proteome</keyword>
<dbReference type="NCBIfam" id="TIGR01640">
    <property type="entry name" value="F_box_assoc_1"/>
    <property type="match status" value="1"/>
</dbReference>
<dbReference type="Pfam" id="PF12937">
    <property type="entry name" value="F-box-like"/>
    <property type="match status" value="1"/>
</dbReference>
<reference evidence="3 5" key="3">
    <citation type="submission" date="2017-11" db="EMBL/GenBank/DDBJ databases">
        <title>De-novo sequencing of pomegranate (Punica granatum L.) genome.</title>
        <authorList>
            <person name="Akparov Z."/>
            <person name="Amiraslanov A."/>
            <person name="Hajiyeva S."/>
            <person name="Abbasov M."/>
            <person name="Kaur K."/>
            <person name="Hamwieh A."/>
            <person name="Solovyev V."/>
            <person name="Salamov A."/>
            <person name="Braich B."/>
            <person name="Kosarev P."/>
            <person name="Mahmoud A."/>
            <person name="Hajiyev E."/>
            <person name="Babayeva S."/>
            <person name="Izzatullayeva V."/>
            <person name="Mammadov A."/>
            <person name="Mammadov A."/>
            <person name="Sharifova S."/>
            <person name="Ojaghi J."/>
            <person name="Eynullazada K."/>
            <person name="Bayramov B."/>
            <person name="Abdulazimova A."/>
            <person name="Shahmuradov I."/>
        </authorList>
    </citation>
    <scope>NUCLEOTIDE SEQUENCE [LARGE SCALE GENOMIC DNA]</scope>
    <source>
        <strain evidence="3">AG2017</strain>
        <strain evidence="5">cv. AG2017</strain>
        <tissue evidence="3">Leaf</tissue>
    </source>
</reference>
<dbReference type="EMBL" id="PGOL01000918">
    <property type="protein sequence ID" value="PKI62867.1"/>
    <property type="molecule type" value="Genomic_DNA"/>
</dbReference>
<dbReference type="SUPFAM" id="SSF81383">
    <property type="entry name" value="F-box domain"/>
    <property type="match status" value="1"/>
</dbReference>
<dbReference type="OrthoDB" id="1867629at2759"/>
<dbReference type="InterPro" id="IPR050796">
    <property type="entry name" value="SCF_F-box_component"/>
</dbReference>
<feature type="domain" description="F-box" evidence="1">
    <location>
        <begin position="5"/>
        <end position="52"/>
    </location>
</feature>
<dbReference type="Proteomes" id="UP000197138">
    <property type="component" value="Unassembled WGS sequence"/>
</dbReference>
<sequence length="368" mass="41910">MDKRRREMIELPVEVLADILSRLPVKSLMCLKSVCRSWRSLVGDPHFVAEYLARSGSNRFLLANYYSDLHGQYLISLLSCETLEVIGRVEIPHPIRSGYFRVVGSINGIVCLVSDLPGYRVSLLNPATRESRLLADPSIPLEVPRTSVYRGVYYGFGYHRGIDDYKLVRIIATIDSGSKLHYGYRAKVFSLKDGLWKEIPAPNCDIVYKLDGTVAEGVVHWIACGGRHEGSEVVLSFDLGNDKFERQCLPDLGEDDGDCKRLTVFEESLRLVVYSRLRGDRCLVIWVRNSRASQDVWTRLARIEPTFGTHRPVGWGARGEFLMENNYGKLVVYEVNNQNIQNKRVDAEKIPCYFDFHPYVESVVPLTR</sequence>
<dbReference type="SMART" id="SM00256">
    <property type="entry name" value="FBOX"/>
    <property type="match status" value="1"/>
</dbReference>
<evidence type="ECO:0000313" key="3">
    <source>
        <dbReference type="EMBL" id="PKI62867.1"/>
    </source>
</evidence>
<dbReference type="EMBL" id="MTKT01003953">
    <property type="protein sequence ID" value="OWM73327.1"/>
    <property type="molecule type" value="Genomic_DNA"/>
</dbReference>
<name>A0A218WKG7_PUNGR</name>
<dbReference type="InterPro" id="IPR017451">
    <property type="entry name" value="F-box-assoc_interact_dom"/>
</dbReference>
<dbReference type="Proteomes" id="UP000233551">
    <property type="component" value="Unassembled WGS sequence"/>
</dbReference>
<accession>A0A218WKG7</accession>
<protein>
    <recommendedName>
        <fullName evidence="1">F-box domain-containing protein</fullName>
    </recommendedName>
</protein>
<dbReference type="GeneID" id="116205566"/>
<comment type="caution">
    <text evidence="2">The sequence shown here is derived from an EMBL/GenBank/DDBJ whole genome shotgun (WGS) entry which is preliminary data.</text>
</comment>
<evidence type="ECO:0000313" key="2">
    <source>
        <dbReference type="EMBL" id="OWM73327.1"/>
    </source>
</evidence>
<dbReference type="Gene3D" id="1.20.1280.50">
    <property type="match status" value="1"/>
</dbReference>
<dbReference type="PANTHER" id="PTHR31672:SF13">
    <property type="entry name" value="F-BOX PROTEIN CPR30-LIKE"/>
    <property type="match status" value="1"/>
</dbReference>
<dbReference type="InterPro" id="IPR006527">
    <property type="entry name" value="F-box-assoc_dom_typ1"/>
</dbReference>
<dbReference type="CDD" id="cd22157">
    <property type="entry name" value="F-box_AtFBW1-like"/>
    <property type="match status" value="1"/>
</dbReference>